<dbReference type="InterPro" id="IPR041090">
    <property type="entry name" value="DUF5578"/>
</dbReference>
<evidence type="ECO:0008006" key="3">
    <source>
        <dbReference type="Google" id="ProtNLM"/>
    </source>
</evidence>
<evidence type="ECO:0000313" key="2">
    <source>
        <dbReference type="Proteomes" id="UP000287033"/>
    </source>
</evidence>
<dbReference type="Gene3D" id="1.25.10.10">
    <property type="entry name" value="Leucine-rich Repeat Variant"/>
    <property type="match status" value="1"/>
</dbReference>
<dbReference type="OMA" id="ETICECY"/>
<name>A0A401S542_CHIPU</name>
<gene>
    <name evidence="1" type="ORF">chiPu_0003908</name>
</gene>
<proteinExistence type="predicted"/>
<dbReference type="SUPFAM" id="SSF48371">
    <property type="entry name" value="ARM repeat"/>
    <property type="match status" value="1"/>
</dbReference>
<dbReference type="PANTHER" id="PTHR34258">
    <property type="entry name" value="ARMADILLO-LIKE HELICAL DOMAIN CONTAINING PROTEIN 1"/>
    <property type="match status" value="1"/>
</dbReference>
<dbReference type="AlphaFoldDB" id="A0A401S542"/>
<protein>
    <recommendedName>
        <fullName evidence="3">Armadillo-like helical domain containing protein 1</fullName>
    </recommendedName>
</protein>
<dbReference type="Pfam" id="PF17741">
    <property type="entry name" value="DUF5578"/>
    <property type="match status" value="1"/>
</dbReference>
<organism evidence="1 2">
    <name type="scientific">Chiloscyllium punctatum</name>
    <name type="common">Brownbanded bambooshark</name>
    <name type="synonym">Hemiscyllium punctatum</name>
    <dbReference type="NCBI Taxonomy" id="137246"/>
    <lineage>
        <taxon>Eukaryota</taxon>
        <taxon>Metazoa</taxon>
        <taxon>Chordata</taxon>
        <taxon>Craniata</taxon>
        <taxon>Vertebrata</taxon>
        <taxon>Chondrichthyes</taxon>
        <taxon>Elasmobranchii</taxon>
        <taxon>Galeomorphii</taxon>
        <taxon>Galeoidea</taxon>
        <taxon>Orectolobiformes</taxon>
        <taxon>Hemiscylliidae</taxon>
        <taxon>Chiloscyllium</taxon>
    </lineage>
</organism>
<sequence>MVEADKINYILKMASSKEEVEISRLMSFLQEWDNGTKAVRHRMLNDFINTNKGKTGPELELQFAQGASLFLTRLTAWLRLTYMVGTCLTEQLQAIGVFLSATSGHRYLIEVLEVGGLLTFLEILKLKQLREDNKQESLKLLQIIANAGRKYKELICESYGVRNVAECLANAKLEKTQEQAQILLELLAQGNPKYQLQVYKGLIALLPCTSPKVQKLALQTLMTLQPVVKIVHPCIVEPLLNILKTVHYEVQYEGIEFIKMLLNYNVRKALLEGLVACLNPSTDDIKDRPKILDDQWRLEQTKAQEISQLMSQINEPTTTLTESLPLFVQQTGAAKVIGLLIQESAEIAEELLQLRVVHHLMIAMGNLNHADSQRQASLTLEHLVRTFPVVEENVRKAIGETLFELYMTDPERFYLKIDSVQAAVLVGNKVNIPGIEDVPE</sequence>
<dbReference type="OrthoDB" id="278163at2759"/>
<accession>A0A401S542</accession>
<keyword evidence="2" id="KW-1185">Reference proteome</keyword>
<evidence type="ECO:0000313" key="1">
    <source>
        <dbReference type="EMBL" id="GCC25498.1"/>
    </source>
</evidence>
<dbReference type="InterPro" id="IPR011989">
    <property type="entry name" value="ARM-like"/>
</dbReference>
<dbReference type="Proteomes" id="UP000287033">
    <property type="component" value="Unassembled WGS sequence"/>
</dbReference>
<dbReference type="InterPro" id="IPR016024">
    <property type="entry name" value="ARM-type_fold"/>
</dbReference>
<reference evidence="1 2" key="1">
    <citation type="journal article" date="2018" name="Nat. Ecol. Evol.">
        <title>Shark genomes provide insights into elasmobranch evolution and the origin of vertebrates.</title>
        <authorList>
            <person name="Hara Y"/>
            <person name="Yamaguchi K"/>
            <person name="Onimaru K"/>
            <person name="Kadota M"/>
            <person name="Koyanagi M"/>
            <person name="Keeley SD"/>
            <person name="Tatsumi K"/>
            <person name="Tanaka K"/>
            <person name="Motone F"/>
            <person name="Kageyama Y"/>
            <person name="Nozu R"/>
            <person name="Adachi N"/>
            <person name="Nishimura O"/>
            <person name="Nakagawa R"/>
            <person name="Tanegashima C"/>
            <person name="Kiyatake I"/>
            <person name="Matsumoto R"/>
            <person name="Murakumo K"/>
            <person name="Nishida K"/>
            <person name="Terakita A"/>
            <person name="Kuratani S"/>
            <person name="Sato K"/>
            <person name="Hyodo S Kuraku.S."/>
        </authorList>
    </citation>
    <scope>NUCLEOTIDE SEQUENCE [LARGE SCALE GENOMIC DNA]</scope>
</reference>
<comment type="caution">
    <text evidence="1">The sequence shown here is derived from an EMBL/GenBank/DDBJ whole genome shotgun (WGS) entry which is preliminary data.</text>
</comment>
<dbReference type="PANTHER" id="PTHR34258:SF1">
    <property type="entry name" value="ARMADILLO-LIKE HELICAL DOMAIN CONTAINING PROTEIN 1"/>
    <property type="match status" value="1"/>
</dbReference>
<dbReference type="EMBL" id="BEZZ01000088">
    <property type="protein sequence ID" value="GCC25498.1"/>
    <property type="molecule type" value="Genomic_DNA"/>
</dbReference>